<proteinExistence type="predicted"/>
<evidence type="ECO:0000256" key="1">
    <source>
        <dbReference type="SAM" id="MobiDB-lite"/>
    </source>
</evidence>
<protein>
    <submittedName>
        <fullName evidence="2">Uncharacterized protein LOC105126637 isoform X1</fullName>
    </submittedName>
</protein>
<dbReference type="Pfam" id="PF09814">
    <property type="entry name" value="HECT_2"/>
    <property type="match status" value="2"/>
</dbReference>
<feature type="region of interest" description="Disordered" evidence="1">
    <location>
        <begin position="257"/>
        <end position="325"/>
    </location>
</feature>
<dbReference type="GO" id="GO:0000151">
    <property type="term" value="C:ubiquitin ligase complex"/>
    <property type="evidence" value="ECO:0007669"/>
    <property type="project" value="TreeGrafter"/>
</dbReference>
<dbReference type="GO" id="GO:0006513">
    <property type="term" value="P:protein monoubiquitination"/>
    <property type="evidence" value="ECO:0007669"/>
    <property type="project" value="TreeGrafter"/>
</dbReference>
<feature type="compositionally biased region" description="Basic and acidic residues" evidence="1">
    <location>
        <begin position="275"/>
        <end position="285"/>
    </location>
</feature>
<name>A0A2P2KK69_RHIMU</name>
<dbReference type="GO" id="GO:0000209">
    <property type="term" value="P:protein polyubiquitination"/>
    <property type="evidence" value="ECO:0007669"/>
    <property type="project" value="TreeGrafter"/>
</dbReference>
<dbReference type="GO" id="GO:0005829">
    <property type="term" value="C:cytosol"/>
    <property type="evidence" value="ECO:0007669"/>
    <property type="project" value="TreeGrafter"/>
</dbReference>
<dbReference type="GO" id="GO:0005634">
    <property type="term" value="C:nucleus"/>
    <property type="evidence" value="ECO:0007669"/>
    <property type="project" value="TreeGrafter"/>
</dbReference>
<dbReference type="GO" id="GO:0043161">
    <property type="term" value="P:proteasome-mediated ubiquitin-dependent protein catabolic process"/>
    <property type="evidence" value="ECO:0007669"/>
    <property type="project" value="TreeGrafter"/>
</dbReference>
<dbReference type="EMBL" id="GGEC01025640">
    <property type="protein sequence ID" value="MBX06124.1"/>
    <property type="molecule type" value="Transcribed_RNA"/>
</dbReference>
<feature type="compositionally biased region" description="Polar residues" evidence="1">
    <location>
        <begin position="286"/>
        <end position="296"/>
    </location>
</feature>
<feature type="compositionally biased region" description="Low complexity" evidence="1">
    <location>
        <begin position="259"/>
        <end position="271"/>
    </location>
</feature>
<dbReference type="AlphaFoldDB" id="A0A2P2KK69"/>
<dbReference type="PANTHER" id="PTHR31531:SF2">
    <property type="entry name" value="E3 UBIQUITIN-PROTEIN LIGASE E3D"/>
    <property type="match status" value="1"/>
</dbReference>
<dbReference type="InterPro" id="IPR019193">
    <property type="entry name" value="UBQ-conj_enz_E2-bd_prot"/>
</dbReference>
<dbReference type="GO" id="GO:0031624">
    <property type="term" value="F:ubiquitin conjugating enzyme binding"/>
    <property type="evidence" value="ECO:0007669"/>
    <property type="project" value="TreeGrafter"/>
</dbReference>
<feature type="compositionally biased region" description="Low complexity" evidence="1">
    <location>
        <begin position="312"/>
        <end position="323"/>
    </location>
</feature>
<dbReference type="PANTHER" id="PTHR31531">
    <property type="entry name" value="E3 UBIQUITIN-PROTEIN LIGASE E3D FAMILY MEMBER"/>
    <property type="match status" value="1"/>
</dbReference>
<evidence type="ECO:0000313" key="2">
    <source>
        <dbReference type="EMBL" id="MBX06124.1"/>
    </source>
</evidence>
<accession>A0A2P2KK69</accession>
<reference evidence="2" key="1">
    <citation type="submission" date="2018-02" db="EMBL/GenBank/DDBJ databases">
        <title>Rhizophora mucronata_Transcriptome.</title>
        <authorList>
            <person name="Meera S.P."/>
            <person name="Sreeshan A."/>
            <person name="Augustine A."/>
        </authorList>
    </citation>
    <scope>NUCLEOTIDE SEQUENCE</scope>
    <source>
        <tissue evidence="2">Leaf</tissue>
    </source>
</reference>
<organism evidence="2">
    <name type="scientific">Rhizophora mucronata</name>
    <name type="common">Asiatic mangrove</name>
    <dbReference type="NCBI Taxonomy" id="61149"/>
    <lineage>
        <taxon>Eukaryota</taxon>
        <taxon>Viridiplantae</taxon>
        <taxon>Streptophyta</taxon>
        <taxon>Embryophyta</taxon>
        <taxon>Tracheophyta</taxon>
        <taxon>Spermatophyta</taxon>
        <taxon>Magnoliopsida</taxon>
        <taxon>eudicotyledons</taxon>
        <taxon>Gunneridae</taxon>
        <taxon>Pentapetalae</taxon>
        <taxon>rosids</taxon>
        <taxon>fabids</taxon>
        <taxon>Malpighiales</taxon>
        <taxon>Rhizophoraceae</taxon>
        <taxon>Rhizophora</taxon>
    </lineage>
</organism>
<dbReference type="GO" id="GO:0051865">
    <property type="term" value="P:protein autoubiquitination"/>
    <property type="evidence" value="ECO:0007669"/>
    <property type="project" value="TreeGrafter"/>
</dbReference>
<dbReference type="GO" id="GO:0030332">
    <property type="term" value="F:cyclin binding"/>
    <property type="evidence" value="ECO:0007669"/>
    <property type="project" value="TreeGrafter"/>
</dbReference>
<sequence length="580" mass="64260">MEASNNLGKWRFTWEALSHSPTLKLFLFDSSTKPSIRCANLEVHLHLSRSHLLVSWTGEASAGEPVSLRVPIPRVLIDPDSPVSLRSLDDHIEVRLVLLLPVDHPIVSSFDSVLNLSGGGEYSELSDRVEPLTMDSDIKGLSSMEGVDFFCRSCSAKLTRSPLRQFVEMPSLNWREMADNWFGACCCSFGGISEKLVNRFVDSYKCPKGVCLLDFSAITLCKDDLLGCKFGDSVGAQNHKFRQDSCGENGLSNETMLNSKSSAGPVASSSSQNQKIDDSSGRLRSSDTSIEDSTVNLKCDIAEEETNNNKPSSVESTSNSSMSLASRPGCCSSTCKDYPDGTGTQAVFNSYLVEQNTPKAVELMASQRSFLNGLLGNIFMARSYNLSAEIEWKEFTCPWCSFLLGAYPRAKDDLPVDDGVRLFKCYLSTSLPVGRSDDIFRRYTLERMFTNQLVESAKEELSFRTIIRDLSTKSPTLHVVLLNPNSWCCSGVIAETGRTMESISKLDLHPVIKVLFSDCGSITESQPRMLEEWMTKNQLDDVYLLTRQIEELVETAKSAKDIFPPSCTSFQGLSLLSMQR</sequence>
<dbReference type="GO" id="GO:0061630">
    <property type="term" value="F:ubiquitin protein ligase activity"/>
    <property type="evidence" value="ECO:0007669"/>
    <property type="project" value="TreeGrafter"/>
</dbReference>